<feature type="region of interest" description="Disordered" evidence="7">
    <location>
        <begin position="1283"/>
        <end position="1313"/>
    </location>
</feature>
<evidence type="ECO:0000256" key="6">
    <source>
        <dbReference type="ARBA" id="ARBA00023136"/>
    </source>
</evidence>
<dbReference type="SUPFAM" id="SSF52540">
    <property type="entry name" value="P-loop containing nucleoside triphosphate hydrolases"/>
    <property type="match status" value="2"/>
</dbReference>
<evidence type="ECO:0000313" key="11">
    <source>
        <dbReference type="EMBL" id="WIA10259.1"/>
    </source>
</evidence>
<dbReference type="PROSITE" id="PS51192">
    <property type="entry name" value="HELICASE_ATP_BIND_1"/>
    <property type="match status" value="1"/>
</dbReference>
<feature type="compositionally biased region" description="Acidic residues" evidence="7">
    <location>
        <begin position="579"/>
        <end position="591"/>
    </location>
</feature>
<evidence type="ECO:0000313" key="12">
    <source>
        <dbReference type="Proteomes" id="UP001244341"/>
    </source>
</evidence>
<dbReference type="Pfam" id="PF00176">
    <property type="entry name" value="SNF2-rel_dom"/>
    <property type="match status" value="1"/>
</dbReference>
<comment type="subcellular location">
    <subcellularLocation>
        <location evidence="1">Membrane</location>
        <topology evidence="1">Multi-pass membrane protein</topology>
    </subcellularLocation>
</comment>
<evidence type="ECO:0008006" key="13">
    <source>
        <dbReference type="Google" id="ProtNLM"/>
    </source>
</evidence>
<dbReference type="Gene3D" id="3.40.50.10810">
    <property type="entry name" value="Tandem AAA-ATPase domain"/>
    <property type="match status" value="2"/>
</dbReference>
<keyword evidence="12" id="KW-1185">Reference proteome</keyword>
<gene>
    <name evidence="11" type="ORF">OEZ85_010458</name>
</gene>
<feature type="domain" description="Helicase ATP-binding" evidence="9">
    <location>
        <begin position="124"/>
        <end position="370"/>
    </location>
</feature>
<evidence type="ECO:0000256" key="2">
    <source>
        <dbReference type="ARBA" id="ARBA00006824"/>
    </source>
</evidence>
<dbReference type="InterPro" id="IPR007248">
    <property type="entry name" value="Mpv17_PMP22"/>
</dbReference>
<keyword evidence="4" id="KW-0378">Hydrolase</keyword>
<feature type="compositionally biased region" description="Gly residues" evidence="7">
    <location>
        <begin position="236"/>
        <end position="256"/>
    </location>
</feature>
<keyword evidence="5 8" id="KW-1133">Transmembrane helix</keyword>
<evidence type="ECO:0000256" key="3">
    <source>
        <dbReference type="ARBA" id="ARBA00022692"/>
    </source>
</evidence>
<evidence type="ECO:0000256" key="1">
    <source>
        <dbReference type="ARBA" id="ARBA00004141"/>
    </source>
</evidence>
<dbReference type="CDD" id="cd18793">
    <property type="entry name" value="SF2_C_SNF"/>
    <property type="match status" value="1"/>
</dbReference>
<keyword evidence="3 8" id="KW-0812">Transmembrane</keyword>
<evidence type="ECO:0000259" key="9">
    <source>
        <dbReference type="PROSITE" id="PS51192"/>
    </source>
</evidence>
<sequence>MCPGVFNTCGATLHWRQLGNSGNGFWGCCLYPQCEYRYFPAQQLSRPELGCEVVDGATFRLVPQPAAEVAVAAAGGLRAVLAAAGINLDPQQGAAPAAEVAARFAAMPASLRGALMPFQRQGVAYGLARRGRVLIADEMGVGKTVQALALAACYQDEWPLLVIVPASLRLVWAEEVERWLPHVRPGQVTVIEGKEDRLCDLPEVGRRATLPQITITSYEMMKRLSCPACQKLPGHSGSGGGRGGRGGGRGGRGGRGAAAAAAGGAGAAEGVDAASAAAAAAAAAASGGRAKHGGGCTGPDHCMAALPWGVIIMDESHNLRTTNSRGADSPHTEAAVAAGAAARRLILLSGTPSLSRPYDLFRQVDVLVPRLLGRSKEEFAHRYCDRRLVPVAGSHGEGRLRWDNRGGCRLGELHGLLVRSLMVRRLKRDVMAQLPPKRRQVVRLPYPPPHCWPKQQEPGKDKQHNAAAAAAAAAGASGAPGAADTADKAESAGVMSVAHRTALAKLPDAIDWLIAALGGGGEDGEEGAGPAAGGSRGSSRGSKGPLVPAWKASSGSSSNSTDGGGAACDQQQQQRDQEEAGEEADGDDEGAAGDRGSGGGSGGSPGPKFLVFAHHRDVMDQLAAALAGYGSHVSSSSDDHPDEVEAAAAAAAGGAAGGRRRWHGVGYVRVDGSHDSTERLAAVRRFKADPSVRVALLSITAAAVGLDFSAASMVVFVELPAEVALVRQAEDRAHRKGQAAKAVNVYFLCAQGTQDDKQWQALNTSLAHISQVHDGQAEMLPQPSFAADWGELRSITRNRLAGKVIPPDMSAAVEAVSAAAASSGAFGVGVVRYMRDIQEGDPCLPPGAKLVQVTVHYPQGRQPLVVYRQAFTGPCARHCVNCFRLVEGCSLPQDAVLQGSLDLFCSLDCERLFFIKNSSSGIRRALFRLERGVCQACRLDCHALVQQLQQISKDTPGWQAQRRAVVAHRAPAFLARGCTAYLDKLLDQATEGHAWHADHILAVYEGGGGCDMDNLRTLCVPCHAAVTKRQAAARAAERQRRRLNTHDIRSFFGPGGAAAAAAGADGAVRQAQLKRKRRGKAEGARVYVDDLTTPEPCGKTAKKTAGAPPTAAAAAAAGGAEHVDQEISTPALAIMTGLFGSTFVGPVGHFWYINLDKWCARAFPGGGAKFIAAKVLLDTAAMGPFYVAAFFAWGCALIDFSGMAEFKRKMAVDFLPTLAAEVTLWPVIQGINFTFVPLKHQLLVVNTMTIFDACFMSWSRNQDDWLAKVKGWIGADGAVVAEEQQQQQGKKGSKKQQRQLEVAPLRLEGPGKR</sequence>
<accession>A0ABY8TMC4</accession>
<dbReference type="InterPro" id="IPR002711">
    <property type="entry name" value="HNH"/>
</dbReference>
<evidence type="ECO:0000256" key="8">
    <source>
        <dbReference type="SAM" id="Phobius"/>
    </source>
</evidence>
<feature type="domain" description="Helicase C-terminal" evidence="10">
    <location>
        <begin position="576"/>
        <end position="780"/>
    </location>
</feature>
<protein>
    <recommendedName>
        <fullName evidence="13">SNF2 super family</fullName>
    </recommendedName>
</protein>
<evidence type="ECO:0000256" key="4">
    <source>
        <dbReference type="ARBA" id="ARBA00022801"/>
    </source>
</evidence>
<feature type="compositionally biased region" description="Low complexity" evidence="7">
    <location>
        <begin position="466"/>
        <end position="483"/>
    </location>
</feature>
<dbReference type="Pfam" id="PF01844">
    <property type="entry name" value="HNH"/>
    <property type="match status" value="1"/>
</dbReference>
<dbReference type="SMART" id="SM00490">
    <property type="entry name" value="HELICc"/>
    <property type="match status" value="1"/>
</dbReference>
<feature type="region of interest" description="Disordered" evidence="7">
    <location>
        <begin position="233"/>
        <end position="258"/>
    </location>
</feature>
<dbReference type="InterPro" id="IPR049730">
    <property type="entry name" value="SNF2/RAD54-like_C"/>
</dbReference>
<evidence type="ECO:0000259" key="10">
    <source>
        <dbReference type="PROSITE" id="PS51194"/>
    </source>
</evidence>
<dbReference type="PANTHER" id="PTHR45766">
    <property type="entry name" value="DNA ANNEALING HELICASE AND ENDONUCLEASE ZRANB3 FAMILY MEMBER"/>
    <property type="match status" value="1"/>
</dbReference>
<reference evidence="11 12" key="1">
    <citation type="submission" date="2023-05" db="EMBL/GenBank/DDBJ databases">
        <title>A 100% complete, gapless, phased diploid assembly of the Scenedesmus obliquus UTEX 3031 genome.</title>
        <authorList>
            <person name="Biondi T.C."/>
            <person name="Hanschen E.R."/>
            <person name="Kwon T."/>
            <person name="Eng W."/>
            <person name="Kruse C.P.S."/>
            <person name="Koehler S.I."/>
            <person name="Kunde Y."/>
            <person name="Gleasner C.D."/>
            <person name="You Mak K.T."/>
            <person name="Polle J."/>
            <person name="Hovde B.T."/>
            <person name="Starkenburg S.R."/>
        </authorList>
    </citation>
    <scope>NUCLEOTIDE SEQUENCE [LARGE SCALE GENOMIC DNA]</scope>
    <source>
        <strain evidence="11 12">DOE0152z</strain>
    </source>
</reference>
<dbReference type="PANTHER" id="PTHR45766:SF5">
    <property type="entry name" value="SNF2 DOMAIN-CONTAINING PROTEIN _ HELICASE DOMAIN-CONTAINING PROTEIN _ HNH ENDONUCLEASE DOMAIN-CONTAINING PROTEIN"/>
    <property type="match status" value="1"/>
</dbReference>
<dbReference type="InterPro" id="IPR001650">
    <property type="entry name" value="Helicase_C-like"/>
</dbReference>
<dbReference type="InterPro" id="IPR027417">
    <property type="entry name" value="P-loop_NTPase"/>
</dbReference>
<dbReference type="PROSITE" id="PS51194">
    <property type="entry name" value="HELICASE_CTER"/>
    <property type="match status" value="1"/>
</dbReference>
<evidence type="ECO:0000256" key="7">
    <source>
        <dbReference type="SAM" id="MobiDB-lite"/>
    </source>
</evidence>
<feature type="region of interest" description="Disordered" evidence="7">
    <location>
        <begin position="521"/>
        <end position="609"/>
    </location>
</feature>
<evidence type="ECO:0000256" key="5">
    <source>
        <dbReference type="ARBA" id="ARBA00022989"/>
    </source>
</evidence>
<dbReference type="Pfam" id="PF04117">
    <property type="entry name" value="Mpv17_PMP22"/>
    <property type="match status" value="1"/>
</dbReference>
<dbReference type="CDD" id="cd00085">
    <property type="entry name" value="HNHc"/>
    <property type="match status" value="1"/>
</dbReference>
<dbReference type="InterPro" id="IPR000330">
    <property type="entry name" value="SNF2_N"/>
</dbReference>
<dbReference type="Proteomes" id="UP001244341">
    <property type="component" value="Chromosome 2b"/>
</dbReference>
<dbReference type="EMBL" id="CP126209">
    <property type="protein sequence ID" value="WIA10259.1"/>
    <property type="molecule type" value="Genomic_DNA"/>
</dbReference>
<comment type="similarity">
    <text evidence="2">Belongs to the peroxisomal membrane protein PXMP2/4 family.</text>
</comment>
<feature type="transmembrane region" description="Helical" evidence="8">
    <location>
        <begin position="1181"/>
        <end position="1200"/>
    </location>
</feature>
<keyword evidence="6 8" id="KW-0472">Membrane</keyword>
<feature type="compositionally biased region" description="Gly residues" evidence="7">
    <location>
        <begin position="593"/>
        <end position="605"/>
    </location>
</feature>
<dbReference type="SMART" id="SM00487">
    <property type="entry name" value="DEXDc"/>
    <property type="match status" value="1"/>
</dbReference>
<dbReference type="Gene3D" id="3.40.50.300">
    <property type="entry name" value="P-loop containing nucleotide triphosphate hydrolases"/>
    <property type="match status" value="1"/>
</dbReference>
<feature type="compositionally biased region" description="Low complexity" evidence="7">
    <location>
        <begin position="537"/>
        <end position="574"/>
    </location>
</feature>
<feature type="region of interest" description="Disordered" evidence="7">
    <location>
        <begin position="440"/>
        <end position="485"/>
    </location>
</feature>
<proteinExistence type="inferred from homology"/>
<dbReference type="InterPro" id="IPR014001">
    <property type="entry name" value="Helicase_ATP-bd"/>
</dbReference>
<dbReference type="Gene3D" id="1.10.30.50">
    <property type="match status" value="1"/>
</dbReference>
<organism evidence="11 12">
    <name type="scientific">Tetradesmus obliquus</name>
    <name type="common">Green alga</name>
    <name type="synonym">Acutodesmus obliquus</name>
    <dbReference type="NCBI Taxonomy" id="3088"/>
    <lineage>
        <taxon>Eukaryota</taxon>
        <taxon>Viridiplantae</taxon>
        <taxon>Chlorophyta</taxon>
        <taxon>core chlorophytes</taxon>
        <taxon>Chlorophyceae</taxon>
        <taxon>CS clade</taxon>
        <taxon>Sphaeropleales</taxon>
        <taxon>Scenedesmaceae</taxon>
        <taxon>Tetradesmus</taxon>
    </lineage>
</organism>
<dbReference type="Pfam" id="PF00271">
    <property type="entry name" value="Helicase_C"/>
    <property type="match status" value="1"/>
</dbReference>
<dbReference type="InterPro" id="IPR038718">
    <property type="entry name" value="SNF2-like_sf"/>
</dbReference>
<name>A0ABY8TMC4_TETOB</name>
<dbReference type="InterPro" id="IPR003615">
    <property type="entry name" value="HNH_nuc"/>
</dbReference>